<keyword evidence="2" id="KW-1185">Reference proteome</keyword>
<sequence>MARRSKEICDYLEKNAEEEERDDAYDRFDEGDFTPEQCCDSMIGGTPIPPMCPITDDHASDPCRGPLCAHFRAFSRSAYVEKVTEGLRDYESKTNGLLKPVRTI</sequence>
<dbReference type="VEuPathDB" id="AmoebaDB:ACA1_349450"/>
<protein>
    <submittedName>
        <fullName evidence="1">Uncharacterized protein</fullName>
    </submittedName>
</protein>
<accession>L8GK03</accession>
<organism evidence="1 2">
    <name type="scientific">Acanthamoeba castellanii (strain ATCC 30010 / Neff)</name>
    <dbReference type="NCBI Taxonomy" id="1257118"/>
    <lineage>
        <taxon>Eukaryota</taxon>
        <taxon>Amoebozoa</taxon>
        <taxon>Discosea</taxon>
        <taxon>Longamoebia</taxon>
        <taxon>Centramoebida</taxon>
        <taxon>Acanthamoebidae</taxon>
        <taxon>Acanthamoeba</taxon>
    </lineage>
</organism>
<reference evidence="1 2" key="1">
    <citation type="journal article" date="2013" name="Genome Biol.">
        <title>Genome of Acanthamoeba castellanii highlights extensive lateral gene transfer and early evolution of tyrosine kinase signaling.</title>
        <authorList>
            <person name="Clarke M."/>
            <person name="Lohan A.J."/>
            <person name="Liu B."/>
            <person name="Lagkouvardos I."/>
            <person name="Roy S."/>
            <person name="Zafar N."/>
            <person name="Bertelli C."/>
            <person name="Schilde C."/>
            <person name="Kianianmomeni A."/>
            <person name="Burglin T.R."/>
            <person name="Frech C."/>
            <person name="Turcotte B."/>
            <person name="Kopec K.O."/>
            <person name="Synnott J.M."/>
            <person name="Choo C."/>
            <person name="Paponov I."/>
            <person name="Finkler A."/>
            <person name="Soon Heng Tan C."/>
            <person name="Hutchins A.P."/>
            <person name="Weinmeier T."/>
            <person name="Rattei T."/>
            <person name="Chu J.S."/>
            <person name="Gimenez G."/>
            <person name="Irimia M."/>
            <person name="Rigden D.J."/>
            <person name="Fitzpatrick D.A."/>
            <person name="Lorenzo-Morales J."/>
            <person name="Bateman A."/>
            <person name="Chiu C.H."/>
            <person name="Tang P."/>
            <person name="Hegemann P."/>
            <person name="Fromm H."/>
            <person name="Raoult D."/>
            <person name="Greub G."/>
            <person name="Miranda-Saavedra D."/>
            <person name="Chen N."/>
            <person name="Nash P."/>
            <person name="Ginger M.L."/>
            <person name="Horn M."/>
            <person name="Schaap P."/>
            <person name="Caler L."/>
            <person name="Loftus B."/>
        </authorList>
    </citation>
    <scope>NUCLEOTIDE SEQUENCE [LARGE SCALE GENOMIC DNA]</scope>
    <source>
        <strain evidence="1 2">Neff</strain>
    </source>
</reference>
<dbReference type="EMBL" id="KB008100">
    <property type="protein sequence ID" value="ELR13144.1"/>
    <property type="molecule type" value="Genomic_DNA"/>
</dbReference>
<dbReference type="AlphaFoldDB" id="L8GK03"/>
<dbReference type="Proteomes" id="UP000011083">
    <property type="component" value="Unassembled WGS sequence"/>
</dbReference>
<name>L8GK03_ACACF</name>
<evidence type="ECO:0000313" key="2">
    <source>
        <dbReference type="Proteomes" id="UP000011083"/>
    </source>
</evidence>
<evidence type="ECO:0000313" key="1">
    <source>
        <dbReference type="EMBL" id="ELR13144.1"/>
    </source>
</evidence>
<gene>
    <name evidence="1" type="ORF">ACA1_349450</name>
</gene>
<proteinExistence type="predicted"/>
<dbReference type="GeneID" id="14913692"/>
<dbReference type="KEGG" id="acan:ACA1_349450"/>
<dbReference type="RefSeq" id="XP_004335157.1">
    <property type="nucleotide sequence ID" value="XM_004335109.1"/>
</dbReference>